<keyword evidence="3" id="KW-1185">Reference proteome</keyword>
<gene>
    <name evidence="2" type="ORF">SISNIDRAFT_112056</name>
</gene>
<name>A0A164TIG7_9AGAM</name>
<organism evidence="2 3">
    <name type="scientific">Sistotremastrum niveocremeum HHB9708</name>
    <dbReference type="NCBI Taxonomy" id="1314777"/>
    <lineage>
        <taxon>Eukaryota</taxon>
        <taxon>Fungi</taxon>
        <taxon>Dikarya</taxon>
        <taxon>Basidiomycota</taxon>
        <taxon>Agaricomycotina</taxon>
        <taxon>Agaricomycetes</taxon>
        <taxon>Sistotremastrales</taxon>
        <taxon>Sistotremastraceae</taxon>
        <taxon>Sertulicium</taxon>
        <taxon>Sertulicium niveocremeum</taxon>
    </lineage>
</organism>
<evidence type="ECO:0000313" key="3">
    <source>
        <dbReference type="Proteomes" id="UP000076722"/>
    </source>
</evidence>
<sequence length="126" mass="13188">MGGRMCLDGLGWAGRGEYKTEIEVECEIEDGTSIGQSSERAGGGGGGSGRRPGQEPRGLGNDTRRRAETSERVKQGDGWRRGWLGLATTVCSTRLLSSSRGVAGVGDDGDGGGGAVTCCRVERRQR</sequence>
<protein>
    <submittedName>
        <fullName evidence="2">Uncharacterized protein</fullName>
    </submittedName>
</protein>
<feature type="region of interest" description="Disordered" evidence="1">
    <location>
        <begin position="101"/>
        <end position="126"/>
    </location>
</feature>
<feature type="compositionally biased region" description="Gly residues" evidence="1">
    <location>
        <begin position="103"/>
        <end position="115"/>
    </location>
</feature>
<feature type="compositionally biased region" description="Basic and acidic residues" evidence="1">
    <location>
        <begin position="62"/>
        <end position="78"/>
    </location>
</feature>
<dbReference type="AlphaFoldDB" id="A0A164TIG7"/>
<feature type="compositionally biased region" description="Gly residues" evidence="1">
    <location>
        <begin position="41"/>
        <end position="50"/>
    </location>
</feature>
<dbReference type="Proteomes" id="UP000076722">
    <property type="component" value="Unassembled WGS sequence"/>
</dbReference>
<feature type="region of interest" description="Disordered" evidence="1">
    <location>
        <begin position="29"/>
        <end position="78"/>
    </location>
</feature>
<reference evidence="2 3" key="1">
    <citation type="journal article" date="2016" name="Mol. Biol. Evol.">
        <title>Comparative Genomics of Early-Diverging Mushroom-Forming Fungi Provides Insights into the Origins of Lignocellulose Decay Capabilities.</title>
        <authorList>
            <person name="Nagy L.G."/>
            <person name="Riley R."/>
            <person name="Tritt A."/>
            <person name="Adam C."/>
            <person name="Daum C."/>
            <person name="Floudas D."/>
            <person name="Sun H."/>
            <person name="Yadav J.S."/>
            <person name="Pangilinan J."/>
            <person name="Larsson K.H."/>
            <person name="Matsuura K."/>
            <person name="Barry K."/>
            <person name="Labutti K."/>
            <person name="Kuo R."/>
            <person name="Ohm R.A."/>
            <person name="Bhattacharya S.S."/>
            <person name="Shirouzu T."/>
            <person name="Yoshinaga Y."/>
            <person name="Martin F.M."/>
            <person name="Grigoriev I.V."/>
            <person name="Hibbett D.S."/>
        </authorList>
    </citation>
    <scope>NUCLEOTIDE SEQUENCE [LARGE SCALE GENOMIC DNA]</scope>
    <source>
        <strain evidence="2 3">HHB9708</strain>
    </source>
</reference>
<evidence type="ECO:0000256" key="1">
    <source>
        <dbReference type="SAM" id="MobiDB-lite"/>
    </source>
</evidence>
<accession>A0A164TIG7</accession>
<proteinExistence type="predicted"/>
<dbReference type="EMBL" id="KV419410">
    <property type="protein sequence ID" value="KZS92390.1"/>
    <property type="molecule type" value="Genomic_DNA"/>
</dbReference>
<evidence type="ECO:0000313" key="2">
    <source>
        <dbReference type="EMBL" id="KZS92390.1"/>
    </source>
</evidence>